<feature type="transmembrane region" description="Helical" evidence="7">
    <location>
        <begin position="93"/>
        <end position="115"/>
    </location>
</feature>
<feature type="transmembrane region" description="Helical" evidence="7">
    <location>
        <begin position="205"/>
        <end position="222"/>
    </location>
</feature>
<evidence type="ECO:0000313" key="10">
    <source>
        <dbReference type="Proteomes" id="UP001175261"/>
    </source>
</evidence>
<evidence type="ECO:0000256" key="1">
    <source>
        <dbReference type="ARBA" id="ARBA00004141"/>
    </source>
</evidence>
<sequence length="366" mass="41299">MASENIDGPSNAYQVTIPCIIFFVLTPIFVVVRIWSRVARQSGVGWDDWTILVSYACVQTCQIMMMFSVKHGFGQHIFNLSVDNRLMALKLFYVAQIFYKLTINLTKSSILLLYLRIFLQRWFRICCYTLLAIILAYMVATTASSIFQCTPIRGAWDKSIGPKCISLTMNWYANAGFSIATDILILMLPMQPIWTSNLPVNQKRALMLVFALGGFVTFTSIMRSTTLKFSTQTPDITYDIASTLWTMIEQNVAIICACLPMCRMPLSWLFPAVFGGTAKSSPSKYSYGSGEHRQIDSQNQGSPWQPYNGPSKSGVNHSVVQHSDGASEEYILTSVPQRQQKEELDPGADLKNIRKTTDFHISYERD</sequence>
<feature type="transmembrane region" description="Helical" evidence="7">
    <location>
        <begin position="12"/>
        <end position="32"/>
    </location>
</feature>
<evidence type="ECO:0000256" key="5">
    <source>
        <dbReference type="ARBA" id="ARBA00038359"/>
    </source>
</evidence>
<dbReference type="EMBL" id="JAPDFR010000002">
    <property type="protein sequence ID" value="KAK0390172.1"/>
    <property type="molecule type" value="Genomic_DNA"/>
</dbReference>
<feature type="region of interest" description="Disordered" evidence="6">
    <location>
        <begin position="285"/>
        <end position="351"/>
    </location>
</feature>
<dbReference type="InterPro" id="IPR052337">
    <property type="entry name" value="SAT4-like"/>
</dbReference>
<dbReference type="AlphaFoldDB" id="A0AA39GMM7"/>
<reference evidence="9" key="1">
    <citation type="submission" date="2022-10" db="EMBL/GenBank/DDBJ databases">
        <title>Determination and structural analysis of whole genome sequence of Sarocladium strictum F4-1.</title>
        <authorList>
            <person name="Hu L."/>
            <person name="Jiang Y."/>
        </authorList>
    </citation>
    <scope>NUCLEOTIDE SEQUENCE</scope>
    <source>
        <strain evidence="9">F4-1</strain>
    </source>
</reference>
<comment type="caution">
    <text evidence="9">The sequence shown here is derived from an EMBL/GenBank/DDBJ whole genome shotgun (WGS) entry which is preliminary data.</text>
</comment>
<comment type="similarity">
    <text evidence="5">Belongs to the SAT4 family.</text>
</comment>
<evidence type="ECO:0000259" key="8">
    <source>
        <dbReference type="Pfam" id="PF20684"/>
    </source>
</evidence>
<evidence type="ECO:0000313" key="9">
    <source>
        <dbReference type="EMBL" id="KAK0390172.1"/>
    </source>
</evidence>
<protein>
    <recommendedName>
        <fullName evidence="8">Rhodopsin domain-containing protein</fullName>
    </recommendedName>
</protein>
<evidence type="ECO:0000256" key="6">
    <source>
        <dbReference type="SAM" id="MobiDB-lite"/>
    </source>
</evidence>
<feature type="transmembrane region" description="Helical" evidence="7">
    <location>
        <begin position="171"/>
        <end position="193"/>
    </location>
</feature>
<evidence type="ECO:0000256" key="2">
    <source>
        <dbReference type="ARBA" id="ARBA00022692"/>
    </source>
</evidence>
<proteinExistence type="inferred from homology"/>
<keyword evidence="2 7" id="KW-0812">Transmembrane</keyword>
<comment type="subcellular location">
    <subcellularLocation>
        <location evidence="1">Membrane</location>
        <topology evidence="1">Multi-pass membrane protein</topology>
    </subcellularLocation>
</comment>
<dbReference type="PANTHER" id="PTHR33048:SF55">
    <property type="entry name" value="INTEGRAL MEMBRANE PROTEIN"/>
    <property type="match status" value="1"/>
</dbReference>
<evidence type="ECO:0000256" key="4">
    <source>
        <dbReference type="ARBA" id="ARBA00023136"/>
    </source>
</evidence>
<evidence type="ECO:0000256" key="3">
    <source>
        <dbReference type="ARBA" id="ARBA00022989"/>
    </source>
</evidence>
<dbReference type="Proteomes" id="UP001175261">
    <property type="component" value="Unassembled WGS sequence"/>
</dbReference>
<organism evidence="9 10">
    <name type="scientific">Sarocladium strictum</name>
    <name type="common">Black bundle disease fungus</name>
    <name type="synonym">Acremonium strictum</name>
    <dbReference type="NCBI Taxonomy" id="5046"/>
    <lineage>
        <taxon>Eukaryota</taxon>
        <taxon>Fungi</taxon>
        <taxon>Dikarya</taxon>
        <taxon>Ascomycota</taxon>
        <taxon>Pezizomycotina</taxon>
        <taxon>Sordariomycetes</taxon>
        <taxon>Hypocreomycetidae</taxon>
        <taxon>Hypocreales</taxon>
        <taxon>Sarocladiaceae</taxon>
        <taxon>Sarocladium</taxon>
    </lineage>
</organism>
<gene>
    <name evidence="9" type="ORF">NLU13_3744</name>
</gene>
<accession>A0AA39GMM7</accession>
<dbReference type="PANTHER" id="PTHR33048">
    <property type="entry name" value="PTH11-LIKE INTEGRAL MEMBRANE PROTEIN (AFU_ORTHOLOGUE AFUA_5G11245)"/>
    <property type="match status" value="1"/>
</dbReference>
<dbReference type="InterPro" id="IPR049326">
    <property type="entry name" value="Rhodopsin_dom_fungi"/>
</dbReference>
<name>A0AA39GMM7_SARSR</name>
<feature type="compositionally biased region" description="Polar residues" evidence="6">
    <location>
        <begin position="296"/>
        <end position="321"/>
    </location>
</feature>
<dbReference type="Pfam" id="PF20684">
    <property type="entry name" value="Fung_rhodopsin"/>
    <property type="match status" value="1"/>
</dbReference>
<keyword evidence="10" id="KW-1185">Reference proteome</keyword>
<feature type="domain" description="Rhodopsin" evidence="8">
    <location>
        <begin position="32"/>
        <end position="267"/>
    </location>
</feature>
<keyword evidence="4 7" id="KW-0472">Membrane</keyword>
<dbReference type="GO" id="GO:0016020">
    <property type="term" value="C:membrane"/>
    <property type="evidence" value="ECO:0007669"/>
    <property type="project" value="UniProtKB-SubCell"/>
</dbReference>
<keyword evidence="3 7" id="KW-1133">Transmembrane helix</keyword>
<evidence type="ECO:0000256" key="7">
    <source>
        <dbReference type="SAM" id="Phobius"/>
    </source>
</evidence>
<feature type="transmembrane region" description="Helical" evidence="7">
    <location>
        <begin position="127"/>
        <end position="147"/>
    </location>
</feature>